<protein>
    <submittedName>
        <fullName evidence="10">Trypsin-like</fullName>
    </submittedName>
</protein>
<dbReference type="PROSITE" id="PS50240">
    <property type="entry name" value="TRYPSIN_DOM"/>
    <property type="match status" value="1"/>
</dbReference>
<keyword evidence="7" id="KW-0732">Signal</keyword>
<feature type="chain" id="PRO_5039915119" evidence="7">
    <location>
        <begin position="17"/>
        <end position="265"/>
    </location>
</feature>
<dbReference type="InterPro" id="IPR001314">
    <property type="entry name" value="Peptidase_S1A"/>
</dbReference>
<proteinExistence type="inferred from homology"/>
<dbReference type="InterPro" id="IPR001254">
    <property type="entry name" value="Trypsin_dom"/>
</dbReference>
<dbReference type="SUPFAM" id="SSF50494">
    <property type="entry name" value="Trypsin-like serine proteases"/>
    <property type="match status" value="1"/>
</dbReference>
<reference evidence="9" key="1">
    <citation type="journal article" date="2020" name="Nat. Ecol. Evol.">
        <title>Deeply conserved synteny resolves early events in vertebrate evolution.</title>
        <authorList>
            <person name="Simakov O."/>
            <person name="Marletaz F."/>
            <person name="Yue J.X."/>
            <person name="O'Connell B."/>
            <person name="Jenkins J."/>
            <person name="Brandt A."/>
            <person name="Calef R."/>
            <person name="Tung C.H."/>
            <person name="Huang T.K."/>
            <person name="Schmutz J."/>
            <person name="Satoh N."/>
            <person name="Yu J.K."/>
            <person name="Putnam N.H."/>
            <person name="Green R.E."/>
            <person name="Rokhsar D.S."/>
        </authorList>
    </citation>
    <scope>NUCLEOTIDE SEQUENCE [LARGE SCALE GENOMIC DNA]</scope>
    <source>
        <strain evidence="9">S238N-H82</strain>
    </source>
</reference>
<dbReference type="KEGG" id="bfo:118427600"/>
<feature type="signal peptide" evidence="7">
    <location>
        <begin position="1"/>
        <end position="16"/>
    </location>
</feature>
<evidence type="ECO:0000259" key="8">
    <source>
        <dbReference type="PROSITE" id="PS50240"/>
    </source>
</evidence>
<dbReference type="Gene3D" id="2.40.10.10">
    <property type="entry name" value="Trypsin-like serine proteases"/>
    <property type="match status" value="1"/>
</dbReference>
<dbReference type="InterPro" id="IPR009003">
    <property type="entry name" value="Peptidase_S1_PA"/>
</dbReference>
<dbReference type="InterPro" id="IPR043504">
    <property type="entry name" value="Peptidase_S1_PA_chymotrypsin"/>
</dbReference>
<dbReference type="SMART" id="SM00020">
    <property type="entry name" value="Tryp_SPc"/>
    <property type="match status" value="1"/>
</dbReference>
<keyword evidence="5" id="KW-1015">Disulfide bond</keyword>
<dbReference type="PROSITE" id="PS00135">
    <property type="entry name" value="TRYPSIN_SER"/>
    <property type="match status" value="1"/>
</dbReference>
<dbReference type="InterPro" id="IPR033116">
    <property type="entry name" value="TRYPSIN_SER"/>
</dbReference>
<dbReference type="CDD" id="cd00190">
    <property type="entry name" value="Tryp_SPc"/>
    <property type="match status" value="1"/>
</dbReference>
<dbReference type="OrthoDB" id="10059102at2759"/>
<evidence type="ECO:0000313" key="10">
    <source>
        <dbReference type="RefSeq" id="XP_035693354.1"/>
    </source>
</evidence>
<sequence>MMWQLCLAACVLAVHAQTDAAGGDDDNRIVGGEDASYGEFPLQVMILRGGPDGSLMCGGSIIAERWIVTAAHCVDRQSAHRLGVSVGSHNLYSDDDDQENIQVKRVVQHEDYDDRTIDNDIALLELETPITIGSHVGTVNLPDAESDVSGGTTCTVTGWGRTSEGGSLARVLQKVDVPVVDRDDCRDSYGTWITDNMICAGLDQGGKDSCQGDSGGPMVCGQVAGGATLDGIVSWGYGCAEAGYPGVYTRVGNYVNWIKTHTGLQ</sequence>
<dbReference type="RefSeq" id="XP_035693354.1">
    <property type="nucleotide sequence ID" value="XM_035837461.1"/>
</dbReference>
<dbReference type="PRINTS" id="PR00722">
    <property type="entry name" value="CHYMOTRYPSIN"/>
</dbReference>
<dbReference type="PANTHER" id="PTHR24264:SF83">
    <property type="entry name" value="COMPLEMENT FACTOR I"/>
    <property type="match status" value="1"/>
</dbReference>
<gene>
    <name evidence="10" type="primary">LOC118427600</name>
</gene>
<dbReference type="FunFam" id="2.40.10.10:FF:000077">
    <property type="entry name" value="Predicted protein"/>
    <property type="match status" value="1"/>
</dbReference>
<keyword evidence="4 6" id="KW-0720">Serine protease</keyword>
<keyword evidence="3 6" id="KW-0378">Hydrolase</keyword>
<evidence type="ECO:0000256" key="3">
    <source>
        <dbReference type="ARBA" id="ARBA00022801"/>
    </source>
</evidence>
<keyword evidence="9" id="KW-1185">Reference proteome</keyword>
<feature type="domain" description="Peptidase S1" evidence="8">
    <location>
        <begin position="29"/>
        <end position="263"/>
    </location>
</feature>
<dbReference type="GO" id="GO:0006508">
    <property type="term" value="P:proteolysis"/>
    <property type="evidence" value="ECO:0000318"/>
    <property type="project" value="GO_Central"/>
</dbReference>
<organism evidence="9 10">
    <name type="scientific">Branchiostoma floridae</name>
    <name type="common">Florida lancelet</name>
    <name type="synonym">Amphioxus</name>
    <dbReference type="NCBI Taxonomy" id="7739"/>
    <lineage>
        <taxon>Eukaryota</taxon>
        <taxon>Metazoa</taxon>
        <taxon>Chordata</taxon>
        <taxon>Cephalochordata</taxon>
        <taxon>Leptocardii</taxon>
        <taxon>Amphioxiformes</taxon>
        <taxon>Branchiostomatidae</taxon>
        <taxon>Branchiostoma</taxon>
    </lineage>
</organism>
<keyword evidence="2 6" id="KW-0645">Protease</keyword>
<comment type="similarity">
    <text evidence="1">Belongs to the peptidase S1 family.</text>
</comment>
<evidence type="ECO:0000256" key="1">
    <source>
        <dbReference type="ARBA" id="ARBA00007664"/>
    </source>
</evidence>
<evidence type="ECO:0000313" key="9">
    <source>
        <dbReference type="Proteomes" id="UP000001554"/>
    </source>
</evidence>
<dbReference type="Proteomes" id="UP000001554">
    <property type="component" value="Chromosome 12"/>
</dbReference>
<evidence type="ECO:0000256" key="7">
    <source>
        <dbReference type="SAM" id="SignalP"/>
    </source>
</evidence>
<reference evidence="10" key="2">
    <citation type="submission" date="2025-08" db="UniProtKB">
        <authorList>
            <consortium name="RefSeq"/>
        </authorList>
    </citation>
    <scope>IDENTIFICATION</scope>
    <source>
        <strain evidence="10">S238N-H82</strain>
        <tissue evidence="10">Testes</tissue>
    </source>
</reference>
<dbReference type="PROSITE" id="PS00134">
    <property type="entry name" value="TRYPSIN_HIS"/>
    <property type="match status" value="1"/>
</dbReference>
<dbReference type="Pfam" id="PF00089">
    <property type="entry name" value="Trypsin"/>
    <property type="match status" value="1"/>
</dbReference>
<name>A0A9J7M368_BRAFL</name>
<dbReference type="GO" id="GO:0004252">
    <property type="term" value="F:serine-type endopeptidase activity"/>
    <property type="evidence" value="ECO:0000318"/>
    <property type="project" value="GO_Central"/>
</dbReference>
<evidence type="ECO:0000256" key="5">
    <source>
        <dbReference type="ARBA" id="ARBA00023157"/>
    </source>
</evidence>
<dbReference type="InterPro" id="IPR018114">
    <property type="entry name" value="TRYPSIN_HIS"/>
</dbReference>
<evidence type="ECO:0000256" key="4">
    <source>
        <dbReference type="ARBA" id="ARBA00022825"/>
    </source>
</evidence>
<accession>A0A9J7M368</accession>
<dbReference type="PANTHER" id="PTHR24264">
    <property type="entry name" value="TRYPSIN-RELATED"/>
    <property type="match status" value="1"/>
</dbReference>
<dbReference type="InterPro" id="IPR050127">
    <property type="entry name" value="Serine_Proteases_S1"/>
</dbReference>
<dbReference type="AlphaFoldDB" id="A0A9J7M368"/>
<dbReference type="GO" id="GO:0005615">
    <property type="term" value="C:extracellular space"/>
    <property type="evidence" value="ECO:0000318"/>
    <property type="project" value="GO_Central"/>
</dbReference>
<dbReference type="OMA" id="WIAETAN"/>
<dbReference type="GeneID" id="118427600"/>
<evidence type="ECO:0000256" key="2">
    <source>
        <dbReference type="ARBA" id="ARBA00022670"/>
    </source>
</evidence>
<evidence type="ECO:0000256" key="6">
    <source>
        <dbReference type="RuleBase" id="RU363034"/>
    </source>
</evidence>